<reference evidence="2" key="1">
    <citation type="journal article" date="2019" name="Int. J. Syst. Evol. Microbiol.">
        <title>The Global Catalogue of Microorganisms (GCM) 10K type strain sequencing project: providing services to taxonomists for standard genome sequencing and annotation.</title>
        <authorList>
            <consortium name="The Broad Institute Genomics Platform"/>
            <consortium name="The Broad Institute Genome Sequencing Center for Infectious Disease"/>
            <person name="Wu L."/>
            <person name="Ma J."/>
        </authorList>
    </citation>
    <scope>NUCLEOTIDE SEQUENCE [LARGE SCALE GENOMIC DNA]</scope>
    <source>
        <strain evidence="2">CCUG 62974</strain>
    </source>
</reference>
<accession>A0ABW3DTD0</accession>
<dbReference type="EMBL" id="JBHTHX010000571">
    <property type="protein sequence ID" value="MFD0886307.1"/>
    <property type="molecule type" value="Genomic_DNA"/>
</dbReference>
<evidence type="ECO:0000313" key="1">
    <source>
        <dbReference type="EMBL" id="MFD0886307.1"/>
    </source>
</evidence>
<organism evidence="1 2">
    <name type="scientific">Streptosporangium algeriense</name>
    <dbReference type="NCBI Taxonomy" id="1682748"/>
    <lineage>
        <taxon>Bacteria</taxon>
        <taxon>Bacillati</taxon>
        <taxon>Actinomycetota</taxon>
        <taxon>Actinomycetes</taxon>
        <taxon>Streptosporangiales</taxon>
        <taxon>Streptosporangiaceae</taxon>
        <taxon>Streptosporangium</taxon>
    </lineage>
</organism>
<dbReference type="Proteomes" id="UP001597024">
    <property type="component" value="Unassembled WGS sequence"/>
</dbReference>
<name>A0ABW3DTD0_9ACTN</name>
<evidence type="ECO:0000313" key="2">
    <source>
        <dbReference type="Proteomes" id="UP001597024"/>
    </source>
</evidence>
<gene>
    <name evidence="1" type="ORF">ACFQ08_17310</name>
</gene>
<keyword evidence="2" id="KW-1185">Reference proteome</keyword>
<proteinExistence type="predicted"/>
<feature type="non-terminal residue" evidence="1">
    <location>
        <position position="63"/>
    </location>
</feature>
<protein>
    <submittedName>
        <fullName evidence="1">Uncharacterized protein</fullName>
    </submittedName>
</protein>
<sequence>MVRPWTELPARRVVWVRQANSTAVTMPADALPGGSPATFTHAVGGGRAVRETVTEVLDALEKA</sequence>
<comment type="caution">
    <text evidence="1">The sequence shown here is derived from an EMBL/GenBank/DDBJ whole genome shotgun (WGS) entry which is preliminary data.</text>
</comment>